<dbReference type="EMBL" id="CP024333">
    <property type="protein sequence ID" value="WDE71632.1"/>
    <property type="molecule type" value="Genomic_DNA"/>
</dbReference>
<reference evidence="1" key="1">
    <citation type="submission" date="2022-12" db="EMBL/GenBank/DDBJ databases">
        <title>Whole genome sequencing of Borrelia miyamotoi strains isolated at the Russian territory.</title>
        <authorList>
            <person name="Kuleshov K.V."/>
            <person name="Platonov A.E."/>
            <person name="Goptar I.A."/>
            <person name="Shipulin G.A."/>
            <person name="Markelov M.L."/>
            <person name="Koetsveld J."/>
            <person name="Kolyasnikova N.M."/>
            <person name="Sarksyan D.S."/>
            <person name="Toporkova M.G."/>
            <person name="Hovius J.W."/>
        </authorList>
    </citation>
    <scope>NUCLEOTIDE SEQUENCE</scope>
    <source>
        <strain evidence="1">Yekat-1</strain>
    </source>
</reference>
<organism evidence="1 2">
    <name type="scientific">Borrelia miyamotoi</name>
    <dbReference type="NCBI Taxonomy" id="47466"/>
    <lineage>
        <taxon>Bacteria</taxon>
        <taxon>Pseudomonadati</taxon>
        <taxon>Spirochaetota</taxon>
        <taxon>Spirochaetia</taxon>
        <taxon>Spirochaetales</taxon>
        <taxon>Borreliaceae</taxon>
        <taxon>Borrelia</taxon>
    </lineage>
</organism>
<proteinExistence type="predicted"/>
<evidence type="ECO:0000313" key="2">
    <source>
        <dbReference type="Proteomes" id="UP000230633"/>
    </source>
</evidence>
<keyword evidence="2" id="KW-1185">Reference proteome</keyword>
<protein>
    <submittedName>
        <fullName evidence="1">Uncharacterized protein</fullName>
    </submittedName>
</protein>
<name>A0ABY7VNX6_9SPIR</name>
<accession>A0ABY7VNX6</accession>
<dbReference type="Proteomes" id="UP000230633">
    <property type="component" value="Chromosome"/>
</dbReference>
<sequence length="41" mass="4628">MVYPHVFSSGSEVVEHEIKEKTSIDNIKNGNLIFFIIGTSF</sequence>
<dbReference type="RefSeq" id="WP_269478316.1">
    <property type="nucleotide sequence ID" value="NZ_CP024205.2"/>
</dbReference>
<gene>
    <name evidence="1" type="ORF">CNO13_06505</name>
</gene>
<evidence type="ECO:0000313" key="1">
    <source>
        <dbReference type="EMBL" id="WDE71632.1"/>
    </source>
</evidence>